<dbReference type="Proteomes" id="UP000320799">
    <property type="component" value="Segment"/>
</dbReference>
<sequence length="63" mass="7090">MIVHPEGREPVNLGFNPTAFVAPTTRGEYVALLQEAVRVMEEVGEMLDQRGRQLARLRNQGKI</sequence>
<name>A0A514CTC2_9CAUD</name>
<proteinExistence type="predicted"/>
<keyword evidence="2" id="KW-1185">Reference proteome</keyword>
<evidence type="ECO:0000313" key="2">
    <source>
        <dbReference type="Proteomes" id="UP000320799"/>
    </source>
</evidence>
<accession>A0A514CTC2</accession>
<evidence type="ECO:0000313" key="1">
    <source>
        <dbReference type="EMBL" id="QDH83716.1"/>
    </source>
</evidence>
<organism evidence="1 2">
    <name type="scientific">Achromobacter phage Motura</name>
    <dbReference type="NCBI Taxonomy" id="2591403"/>
    <lineage>
        <taxon>Viruses</taxon>
        <taxon>Duplodnaviria</taxon>
        <taxon>Heunggongvirae</taxon>
        <taxon>Uroviricota</taxon>
        <taxon>Caudoviricetes</taxon>
        <taxon>Moturavirus</taxon>
        <taxon>Moturavirus motura</taxon>
    </lineage>
</organism>
<dbReference type="RefSeq" id="YP_009903876.1">
    <property type="nucleotide sequence ID" value="NC_049849.1"/>
</dbReference>
<protein>
    <submittedName>
        <fullName evidence="1">Uncharacterized protein</fullName>
    </submittedName>
</protein>
<dbReference type="KEGG" id="vg:56136152"/>
<reference evidence="1 2" key="1">
    <citation type="submission" date="2019-06" db="EMBL/GenBank/DDBJ databases">
        <authorList>
            <person name="Kincaid V.D."/>
            <person name="Fuller A."/>
            <person name="Hodges K."/>
            <person name="Bansal M."/>
            <person name="Essig J."/>
            <person name="Johnson A."/>
        </authorList>
    </citation>
    <scope>NUCLEOTIDE SEQUENCE [LARGE SCALE GENOMIC DNA]</scope>
</reference>
<dbReference type="GeneID" id="56136152"/>
<dbReference type="EMBL" id="MN094788">
    <property type="protein sequence ID" value="QDH83716.1"/>
    <property type="molecule type" value="Genomic_DNA"/>
</dbReference>